<feature type="region of interest" description="Disordered" evidence="1">
    <location>
        <begin position="121"/>
        <end position="179"/>
    </location>
</feature>
<keyword evidence="3" id="KW-1185">Reference proteome</keyword>
<dbReference type="AlphaFoldDB" id="A0A9Q1R8M2"/>
<evidence type="ECO:0000313" key="2">
    <source>
        <dbReference type="EMBL" id="KAJ8544937.1"/>
    </source>
</evidence>
<name>A0A9Q1R8M2_9SOLA</name>
<organism evidence="2 3">
    <name type="scientific">Anisodus acutangulus</name>
    <dbReference type="NCBI Taxonomy" id="402998"/>
    <lineage>
        <taxon>Eukaryota</taxon>
        <taxon>Viridiplantae</taxon>
        <taxon>Streptophyta</taxon>
        <taxon>Embryophyta</taxon>
        <taxon>Tracheophyta</taxon>
        <taxon>Spermatophyta</taxon>
        <taxon>Magnoliopsida</taxon>
        <taxon>eudicotyledons</taxon>
        <taxon>Gunneridae</taxon>
        <taxon>Pentapetalae</taxon>
        <taxon>asterids</taxon>
        <taxon>lamiids</taxon>
        <taxon>Solanales</taxon>
        <taxon>Solanaceae</taxon>
        <taxon>Solanoideae</taxon>
        <taxon>Hyoscyameae</taxon>
        <taxon>Anisodus</taxon>
    </lineage>
</organism>
<feature type="region of interest" description="Disordered" evidence="1">
    <location>
        <begin position="1"/>
        <end position="79"/>
    </location>
</feature>
<feature type="compositionally biased region" description="Polar residues" evidence="1">
    <location>
        <begin position="121"/>
        <end position="130"/>
    </location>
</feature>
<dbReference type="EMBL" id="JAJAGQ010000013">
    <property type="protein sequence ID" value="KAJ8544937.1"/>
    <property type="molecule type" value="Genomic_DNA"/>
</dbReference>
<evidence type="ECO:0000313" key="3">
    <source>
        <dbReference type="Proteomes" id="UP001152561"/>
    </source>
</evidence>
<reference evidence="3" key="1">
    <citation type="journal article" date="2023" name="Proc. Natl. Acad. Sci. U.S.A.">
        <title>Genomic and structural basis for evolution of tropane alkaloid biosynthesis.</title>
        <authorList>
            <person name="Wanga Y.-J."/>
            <person name="Taina T."/>
            <person name="Yua J.-Y."/>
            <person name="Lia J."/>
            <person name="Xua B."/>
            <person name="Chenc J."/>
            <person name="D'Auriad J.C."/>
            <person name="Huanga J.-P."/>
            <person name="Huanga S.-X."/>
        </authorList>
    </citation>
    <scope>NUCLEOTIDE SEQUENCE [LARGE SCALE GENOMIC DNA]</scope>
    <source>
        <strain evidence="3">cv. KIB-2019</strain>
    </source>
</reference>
<evidence type="ECO:0000256" key="1">
    <source>
        <dbReference type="SAM" id="MobiDB-lite"/>
    </source>
</evidence>
<gene>
    <name evidence="2" type="ORF">K7X08_017520</name>
</gene>
<comment type="caution">
    <text evidence="2">The sequence shown here is derived from an EMBL/GenBank/DDBJ whole genome shotgun (WGS) entry which is preliminary data.</text>
</comment>
<protein>
    <submittedName>
        <fullName evidence="2">Uncharacterized protein</fullName>
    </submittedName>
</protein>
<dbReference type="Proteomes" id="UP001152561">
    <property type="component" value="Unassembled WGS sequence"/>
</dbReference>
<proteinExistence type="predicted"/>
<sequence length="202" mass="21676">MGKRARMPSQKALMAQESNTYGGGQYRNKGEQSRVVEVTPMRKGVAAPKKAAQEKGTRAKTAVVQTPGSPGKSNGVQNGTIEACRTKKVPQPPSPKQHVDDNTVVQVHDIVQNEGAIVGTQANTVTQRQDIGQKDSGWITPLNVSRQRQQQPGGEEEGIRKQNSFQPLDKAGPSVQVAKEVQVARSTVKRGGGIVHPPSTNE</sequence>
<feature type="compositionally biased region" description="Polar residues" evidence="1">
    <location>
        <begin position="63"/>
        <end position="79"/>
    </location>
</feature>
<accession>A0A9Q1R8M2</accession>